<accession>A0AA86NX03</accession>
<dbReference type="Proteomes" id="UP001642409">
    <property type="component" value="Unassembled WGS sequence"/>
</dbReference>
<keyword evidence="4" id="KW-1185">Reference proteome</keyword>
<dbReference type="EMBL" id="CAXDID020000597">
    <property type="protein sequence ID" value="CAL6105480.1"/>
    <property type="molecule type" value="Genomic_DNA"/>
</dbReference>
<comment type="caution">
    <text evidence="2">The sequence shown here is derived from an EMBL/GenBank/DDBJ whole genome shotgun (WGS) entry which is preliminary data.</text>
</comment>
<reference evidence="2" key="1">
    <citation type="submission" date="2023-06" db="EMBL/GenBank/DDBJ databases">
        <authorList>
            <person name="Kurt Z."/>
        </authorList>
    </citation>
    <scope>NUCLEOTIDE SEQUENCE</scope>
</reference>
<keyword evidence="1" id="KW-1133">Transmembrane helix</keyword>
<name>A0AA86NX03_9EUKA</name>
<feature type="transmembrane region" description="Helical" evidence="1">
    <location>
        <begin position="57"/>
        <end position="75"/>
    </location>
</feature>
<dbReference type="EMBL" id="CATOUU010000381">
    <property type="protein sequence ID" value="CAI9927563.1"/>
    <property type="molecule type" value="Genomic_DNA"/>
</dbReference>
<evidence type="ECO:0000313" key="4">
    <source>
        <dbReference type="Proteomes" id="UP001642409"/>
    </source>
</evidence>
<proteinExistence type="predicted"/>
<evidence type="ECO:0000256" key="1">
    <source>
        <dbReference type="SAM" id="Phobius"/>
    </source>
</evidence>
<evidence type="ECO:0000313" key="3">
    <source>
        <dbReference type="EMBL" id="CAL6105480.1"/>
    </source>
</evidence>
<organism evidence="2">
    <name type="scientific">Hexamita inflata</name>
    <dbReference type="NCBI Taxonomy" id="28002"/>
    <lineage>
        <taxon>Eukaryota</taxon>
        <taxon>Metamonada</taxon>
        <taxon>Diplomonadida</taxon>
        <taxon>Hexamitidae</taxon>
        <taxon>Hexamitinae</taxon>
        <taxon>Hexamita</taxon>
    </lineage>
</organism>
<gene>
    <name evidence="2" type="ORF">HINF_LOCUS15208</name>
    <name evidence="3" type="ORF">HINF_LOCUS73282</name>
</gene>
<sequence>MPLSFGYISAIFRIQPKLNEIYVVGIYYHLQLNNEDMRITNPKFRVSENGILKKRKFSIFQIIWITCVYMLSILLNKNPVDRSQITRDTNNALLHYFSYI</sequence>
<dbReference type="AlphaFoldDB" id="A0AA86NX03"/>
<keyword evidence="1" id="KW-0812">Transmembrane</keyword>
<evidence type="ECO:0000313" key="2">
    <source>
        <dbReference type="EMBL" id="CAI9927563.1"/>
    </source>
</evidence>
<protein>
    <submittedName>
        <fullName evidence="3">Hypothetical_protein</fullName>
    </submittedName>
</protein>
<keyword evidence="1" id="KW-0472">Membrane</keyword>
<reference evidence="3 4" key="2">
    <citation type="submission" date="2024-07" db="EMBL/GenBank/DDBJ databases">
        <authorList>
            <person name="Akdeniz Z."/>
        </authorList>
    </citation>
    <scope>NUCLEOTIDE SEQUENCE [LARGE SCALE GENOMIC DNA]</scope>
</reference>